<protein>
    <submittedName>
        <fullName evidence="1">Uncharacterized protein</fullName>
    </submittedName>
</protein>
<proteinExistence type="predicted"/>
<name>A0A2P2LPW6_RHIMU</name>
<evidence type="ECO:0000313" key="1">
    <source>
        <dbReference type="EMBL" id="MBX20009.1"/>
    </source>
</evidence>
<accession>A0A2P2LPW6</accession>
<sequence>MCAYFGAWQAIMKGFKSNCFMLIPGNYFISGLLKKRTGIDS</sequence>
<dbReference type="EMBL" id="GGEC01039525">
    <property type="protein sequence ID" value="MBX20009.1"/>
    <property type="molecule type" value="Transcribed_RNA"/>
</dbReference>
<reference evidence="1" key="1">
    <citation type="submission" date="2018-02" db="EMBL/GenBank/DDBJ databases">
        <title>Rhizophora mucronata_Transcriptome.</title>
        <authorList>
            <person name="Meera S.P."/>
            <person name="Sreeshan A."/>
            <person name="Augustine A."/>
        </authorList>
    </citation>
    <scope>NUCLEOTIDE SEQUENCE</scope>
    <source>
        <tissue evidence="1">Leaf</tissue>
    </source>
</reference>
<dbReference type="AlphaFoldDB" id="A0A2P2LPW6"/>
<organism evidence="1">
    <name type="scientific">Rhizophora mucronata</name>
    <name type="common">Asiatic mangrove</name>
    <dbReference type="NCBI Taxonomy" id="61149"/>
    <lineage>
        <taxon>Eukaryota</taxon>
        <taxon>Viridiplantae</taxon>
        <taxon>Streptophyta</taxon>
        <taxon>Embryophyta</taxon>
        <taxon>Tracheophyta</taxon>
        <taxon>Spermatophyta</taxon>
        <taxon>Magnoliopsida</taxon>
        <taxon>eudicotyledons</taxon>
        <taxon>Gunneridae</taxon>
        <taxon>Pentapetalae</taxon>
        <taxon>rosids</taxon>
        <taxon>fabids</taxon>
        <taxon>Malpighiales</taxon>
        <taxon>Rhizophoraceae</taxon>
        <taxon>Rhizophora</taxon>
    </lineage>
</organism>